<dbReference type="PROSITE" id="PS51987">
    <property type="entry name" value="GS_CATALYTIC"/>
    <property type="match status" value="1"/>
</dbReference>
<evidence type="ECO:0000256" key="2">
    <source>
        <dbReference type="RuleBase" id="RU000384"/>
    </source>
</evidence>
<dbReference type="GO" id="GO:0006542">
    <property type="term" value="P:glutamine biosynthetic process"/>
    <property type="evidence" value="ECO:0007669"/>
    <property type="project" value="InterPro"/>
</dbReference>
<dbReference type="Gene3D" id="3.30.590.10">
    <property type="entry name" value="Glutamine synthetase/guanido kinase, catalytic domain"/>
    <property type="match status" value="1"/>
</dbReference>
<dbReference type="AlphaFoldDB" id="D4K2X7"/>
<evidence type="ECO:0000259" key="4">
    <source>
        <dbReference type="PROSITE" id="PS51986"/>
    </source>
</evidence>
<dbReference type="RefSeq" id="WP_015563636.1">
    <property type="nucleotide sequence ID" value="NC_021042.1"/>
</dbReference>
<dbReference type="Pfam" id="PF00120">
    <property type="entry name" value="Gln-synt_C"/>
    <property type="match status" value="1"/>
</dbReference>
<dbReference type="InterPro" id="IPR027303">
    <property type="entry name" value="Gln_synth_gly_rich_site"/>
</dbReference>
<dbReference type="EC" id="6.3.1.2" evidence="6"/>
<dbReference type="Gene3D" id="1.20.120.1560">
    <property type="match status" value="1"/>
</dbReference>
<keyword evidence="7" id="KW-1185">Reference proteome</keyword>
<dbReference type="PANTHER" id="PTHR42974">
    <property type="entry name" value="GLUTAMINE SYNTHETASE"/>
    <property type="match status" value="1"/>
</dbReference>
<name>D4K2X7_9FIRM</name>
<keyword evidence="3" id="KW-0175">Coiled coil</keyword>
<dbReference type="PROSITE" id="PS00181">
    <property type="entry name" value="GLNA_ATP"/>
    <property type="match status" value="1"/>
</dbReference>
<evidence type="ECO:0000259" key="5">
    <source>
        <dbReference type="PROSITE" id="PS51987"/>
    </source>
</evidence>
<dbReference type="GO" id="GO:0004356">
    <property type="term" value="F:glutamine synthetase activity"/>
    <property type="evidence" value="ECO:0007669"/>
    <property type="project" value="UniProtKB-EC"/>
</dbReference>
<comment type="similarity">
    <text evidence="1 2">Belongs to the glutamine synthetase family.</text>
</comment>
<dbReference type="SUPFAM" id="SSF55931">
    <property type="entry name" value="Glutamine synthetase/guanido kinase"/>
    <property type="match status" value="1"/>
</dbReference>
<sequence>MAANVMEIYGSKVFNEHVMKERLPSATYKSLEKTLHKGAPLDIEVANVVASVMKRWAMELGATHYTHWFQPLTGITSEKHDGFVSPVGDGTAIMEFNGKELVRGEPDASSFPSGGLRATCEARGYTAWDPTSFAFVKDDVLCIPTAFVSYTGEALDKKTPLLRSMNALSNQAIRVLKLFGKDVDYVSTTVGPEQEYFLIKKEDYEARQDLILTGRTLFGAPSAKGQELEEHYFGVIRPEVSAFMKELDEELWKLGIPAKTKHNEVAPCQHELAPIFDTTNVAIDHNLLTMEMMKKLAPKYGLVCLQHEKPFEGVNGSGKHNNWSMSTTHENLLDPGDTPMENLQFLVFLAAVIKAVDEYADLLRTSVATPGNDHRLGANEAPPAIISIFVGEELEAVIDAIASDSPYAGPVKMKMDLGVDVLPKFSKDTTDRNRTSPFAFTGNKFEFRMPGSAENLSDCNTILNTAVAKELKGYADELEKADDFTSAAIALVKRTVRDHRRVIFNGNGYTAEWEEEAAKRGLPNKKNTPAALPALIEPKNIALMEDFGVLTKVEMESRYEVEMEHYSKIINIEALTMLEMARKQLLPAVNAYMSEVANTAASKLAVSENLSVRSETKALTRLSADADAMSDAVDELQAAVDAAKALSDESTKAVAFHDDVLPKMDALRAAADDAETICGEDYWPLPSYSKMLYYV</sequence>
<reference evidence="6 7" key="2">
    <citation type="submission" date="2010-03" db="EMBL/GenBank/DDBJ databases">
        <authorList>
            <person name="Pajon A."/>
        </authorList>
    </citation>
    <scope>NUCLEOTIDE SEQUENCE [LARGE SCALE GENOMIC DNA]</scope>
    <source>
        <strain evidence="7">L2-6</strain>
    </source>
</reference>
<dbReference type="PANTHER" id="PTHR42974:SF1">
    <property type="entry name" value="TYPE-3 GLUTAMINE SYNTHETASE"/>
    <property type="match status" value="1"/>
</dbReference>
<dbReference type="InterPro" id="IPR022147">
    <property type="entry name" value="GSIII_N"/>
</dbReference>
<evidence type="ECO:0000313" key="6">
    <source>
        <dbReference type="EMBL" id="CBK97870.1"/>
    </source>
</evidence>
<organism evidence="6 7">
    <name type="scientific">Faecalibacterium prausnitzii L2-6</name>
    <dbReference type="NCBI Taxonomy" id="718252"/>
    <lineage>
        <taxon>Bacteria</taxon>
        <taxon>Bacillati</taxon>
        <taxon>Bacillota</taxon>
        <taxon>Clostridia</taxon>
        <taxon>Eubacteriales</taxon>
        <taxon>Oscillospiraceae</taxon>
        <taxon>Faecalibacterium</taxon>
    </lineage>
</organism>
<dbReference type="eggNOG" id="COG3968">
    <property type="taxonomic scope" value="Bacteria"/>
</dbReference>
<dbReference type="PATRIC" id="fig|718252.3.peg.2303"/>
<feature type="coiled-coil region" evidence="3">
    <location>
        <begin position="619"/>
        <end position="649"/>
    </location>
</feature>
<dbReference type="HOGENOM" id="CLU_024307_0_0_9"/>
<dbReference type="EMBL" id="FP929045">
    <property type="protein sequence ID" value="CBK97870.1"/>
    <property type="molecule type" value="Genomic_DNA"/>
</dbReference>
<dbReference type="PROSITE" id="PS51986">
    <property type="entry name" value="GS_BETA_GRASP"/>
    <property type="match status" value="1"/>
</dbReference>
<dbReference type="STRING" id="718252.FP2_01730"/>
<dbReference type="Proteomes" id="UP000008804">
    <property type="component" value="Chromosome"/>
</dbReference>
<dbReference type="BioCyc" id="FPRA718252:G1375-144-MONOMER"/>
<dbReference type="SMART" id="SM01230">
    <property type="entry name" value="Gln-synt_C"/>
    <property type="match status" value="1"/>
</dbReference>
<gene>
    <name evidence="6" type="ORF">FP2_01730</name>
</gene>
<proteinExistence type="inferred from homology"/>
<dbReference type="Pfam" id="PF12437">
    <property type="entry name" value="GSIII_N"/>
    <property type="match status" value="1"/>
</dbReference>
<dbReference type="InterPro" id="IPR040577">
    <property type="entry name" value="Gln-synt_C"/>
</dbReference>
<dbReference type="InterPro" id="IPR008146">
    <property type="entry name" value="Gln_synth_cat_dom"/>
</dbReference>
<feature type="domain" description="GS beta-grasp" evidence="4">
    <location>
        <begin position="63"/>
        <end position="152"/>
    </location>
</feature>
<evidence type="ECO:0000256" key="3">
    <source>
        <dbReference type="SAM" id="Coils"/>
    </source>
</evidence>
<keyword evidence="6" id="KW-0436">Ligase</keyword>
<feature type="domain" description="GS catalytic" evidence="5">
    <location>
        <begin position="157"/>
        <end position="585"/>
    </location>
</feature>
<dbReference type="InterPro" id="IPR014746">
    <property type="entry name" value="Gln_synth/guanido_kin_cat_dom"/>
</dbReference>
<dbReference type="KEGG" id="fpr:FP2_01730"/>
<accession>D4K2X7</accession>
<evidence type="ECO:0000313" key="7">
    <source>
        <dbReference type="Proteomes" id="UP000008804"/>
    </source>
</evidence>
<dbReference type="InterPro" id="IPR008147">
    <property type="entry name" value="Gln_synt_N"/>
</dbReference>
<dbReference type="Pfam" id="PF18318">
    <property type="entry name" value="Gln-synt_C-ter"/>
    <property type="match status" value="1"/>
</dbReference>
<dbReference type="InterPro" id="IPR052725">
    <property type="entry name" value="GS_Type-3"/>
</dbReference>
<evidence type="ECO:0000256" key="1">
    <source>
        <dbReference type="PROSITE-ProRule" id="PRU01330"/>
    </source>
</evidence>
<protein>
    <submittedName>
        <fullName evidence="6">Uncharacterized protein related to glutamine synthetase</fullName>
        <ecNumber evidence="6">6.3.1.2</ecNumber>
    </submittedName>
</protein>
<reference evidence="6 7" key="1">
    <citation type="submission" date="2010-03" db="EMBL/GenBank/DDBJ databases">
        <title>The genome sequence of Faecalibacterium prausnitzii L2/6.</title>
        <authorList>
            <consortium name="metaHIT consortium -- http://www.metahit.eu/"/>
            <person name="Pajon A."/>
            <person name="Turner K."/>
            <person name="Parkhill J."/>
            <person name="Duncan S."/>
            <person name="Flint H."/>
        </authorList>
    </citation>
    <scope>NUCLEOTIDE SEQUENCE [LARGE SCALE GENOMIC DNA]</scope>
    <source>
        <strain evidence="7">L2-6</strain>
    </source>
</reference>